<name>A0A0F9QHR8_9ZZZZ</name>
<dbReference type="AlphaFoldDB" id="A0A0F9QHR8"/>
<accession>A0A0F9QHR8</accession>
<dbReference type="EMBL" id="LAZR01001957">
    <property type="protein sequence ID" value="KKN36572.1"/>
    <property type="molecule type" value="Genomic_DNA"/>
</dbReference>
<sequence>MYCPNCHRPIPDNPGDISCIGCGYDPADPDQVADRDEALDHARRNERLMS</sequence>
<gene>
    <name evidence="1" type="ORF">LCGC14_0772420</name>
</gene>
<comment type="caution">
    <text evidence="1">The sequence shown here is derived from an EMBL/GenBank/DDBJ whole genome shotgun (WGS) entry which is preliminary data.</text>
</comment>
<proteinExistence type="predicted"/>
<organism evidence="1">
    <name type="scientific">marine sediment metagenome</name>
    <dbReference type="NCBI Taxonomy" id="412755"/>
    <lineage>
        <taxon>unclassified sequences</taxon>
        <taxon>metagenomes</taxon>
        <taxon>ecological metagenomes</taxon>
    </lineage>
</organism>
<evidence type="ECO:0000313" key="1">
    <source>
        <dbReference type="EMBL" id="KKN36572.1"/>
    </source>
</evidence>
<protein>
    <submittedName>
        <fullName evidence="1">Uncharacterized protein</fullName>
    </submittedName>
</protein>
<reference evidence="1" key="1">
    <citation type="journal article" date="2015" name="Nature">
        <title>Complex archaea that bridge the gap between prokaryotes and eukaryotes.</title>
        <authorList>
            <person name="Spang A."/>
            <person name="Saw J.H."/>
            <person name="Jorgensen S.L."/>
            <person name="Zaremba-Niedzwiedzka K."/>
            <person name="Martijn J."/>
            <person name="Lind A.E."/>
            <person name="van Eijk R."/>
            <person name="Schleper C."/>
            <person name="Guy L."/>
            <person name="Ettema T.J."/>
        </authorList>
    </citation>
    <scope>NUCLEOTIDE SEQUENCE</scope>
</reference>